<evidence type="ECO:0008006" key="3">
    <source>
        <dbReference type="Google" id="ProtNLM"/>
    </source>
</evidence>
<protein>
    <recommendedName>
        <fullName evidence="3">DUF4258 domain-containing protein</fullName>
    </recommendedName>
</protein>
<reference evidence="2" key="1">
    <citation type="submission" date="2016-10" db="EMBL/GenBank/DDBJ databases">
        <authorList>
            <person name="Varghese N."/>
            <person name="Submissions S."/>
        </authorList>
    </citation>
    <scope>NUCLEOTIDE SEQUENCE [LARGE SCALE GENOMIC DNA]</scope>
    <source>
        <strain evidence="2">DSM 45079</strain>
    </source>
</reference>
<proteinExistence type="predicted"/>
<accession>A0A1H2L1P6</accession>
<gene>
    <name evidence="1" type="ORF">SAMN04488563_4828</name>
</gene>
<dbReference type="EMBL" id="LT629791">
    <property type="protein sequence ID" value="SDU74849.1"/>
    <property type="molecule type" value="Genomic_DNA"/>
</dbReference>
<name>A0A1H2L1P6_9ACTN</name>
<sequence>MDDKRLSGYPDGGVVIAESARKHGVSDEDMVHAARHAIAEVGQGDRVLLIGAGLDGSLLEVVVLDPDTDPVIIHAMALRPKFYAYLPWGR</sequence>
<dbReference type="Proteomes" id="UP000182977">
    <property type="component" value="Chromosome I"/>
</dbReference>
<organism evidence="1 2">
    <name type="scientific">Jiangella alkaliphila</name>
    <dbReference type="NCBI Taxonomy" id="419479"/>
    <lineage>
        <taxon>Bacteria</taxon>
        <taxon>Bacillati</taxon>
        <taxon>Actinomycetota</taxon>
        <taxon>Actinomycetes</taxon>
        <taxon>Jiangellales</taxon>
        <taxon>Jiangellaceae</taxon>
        <taxon>Jiangella</taxon>
    </lineage>
</organism>
<evidence type="ECO:0000313" key="1">
    <source>
        <dbReference type="EMBL" id="SDU74849.1"/>
    </source>
</evidence>
<dbReference type="RefSeq" id="WP_197683285.1">
    <property type="nucleotide sequence ID" value="NZ_KQ061235.1"/>
</dbReference>
<evidence type="ECO:0000313" key="2">
    <source>
        <dbReference type="Proteomes" id="UP000182977"/>
    </source>
</evidence>
<dbReference type="AlphaFoldDB" id="A0A1H2L1P6"/>
<keyword evidence="2" id="KW-1185">Reference proteome</keyword>
<dbReference type="STRING" id="419479.SAMN04488563_4828"/>